<feature type="region of interest" description="Disordered" evidence="8">
    <location>
        <begin position="1100"/>
        <end position="1125"/>
    </location>
</feature>
<keyword evidence="4 7" id="KW-0547">Nucleotide-binding</keyword>
<evidence type="ECO:0000256" key="5">
    <source>
        <dbReference type="ARBA" id="ARBA00022777"/>
    </source>
</evidence>
<sequence length="1154" mass="125870">MWRLLPARRGWRLRHSGHALRFAARRFAAHADIAASETTTSLLNQIQGRQGTGTLQSSTGGLLRLTMQGDVSVGQGLRIGETPAVVVRFDKTGVVAAALSSDVDIGDQVTSCGTLALQSRTWPTTPVVTSLSELVSPAGKPEESLLKLPAQQVSKRLPISRHCPSGLAPVEALLPLGEGQRVGLVGPAGAGKSTALRMLVAAQAPSTAVVLVAHRSRARLESELCHLTDRQAPLLALAAEPFAPAPERYFLLLAALRLAVDLSNVHSHVLLCVDDAVGFAEAAQELGVPPLSAPQVIASTLEAAGCGTTPCAAGGVPRAMTVAMALDVSPEDDLALVPRELWRSAEPSLDVCLKFSHQLASKGVFPAIDLDVLNVTFGPTYQPAVLRQLRHELQRLLQRSARLREKLATGRDLGFQAELEEVDTLGSDTVARSLLAQQHVPKSLREVVVLTCASVVFYFPHQKPSSSSIQQFQSEIVELIRSYYPAIWEALDQDLDDEEARKLLQDLGEALVAQYRARPQLRIIPFRGGLIQEEKRSKDYKELFPPDRYAVSSQPDRGDLSAIDGDVEVIFFDFDGTLTETPGTRASHASKMAELNARTSLLRPRLERLREAGLMLAVVSKSTEQTICSALQETGLMELINGPIIGKAAQLDGKAGVIQCLYEEGGSLEHLGAEAWAKALLIDDDISELVWARDIGMQTFAAPPQGGLQEDDFDELFRALGLEGDDEQRDMDPTTPLAQPRNRRSRRPVKLEDIAFEEEEIRSLWAQGLVGQSLNLPTTCAQKHYDKDEVAPKLIDHYDITEELGQGSFGTAYVGHYRSSSLQCAVKLLDREHVGQHYHKNFVERDTISLLLQMARESPHPNVVQLLDSVMSDAHFFVVMELLEGPDLFEHLTSYGTGLSLTEEHARVLIKNSLSALAHIHSVCDVGIIHRDVKPENLRFRSKDPKSELVLVDFGLCCPATDVERRTIVGSLLYVAPEVFSRKYGTKADLWSIGVVMYILLTGRPPWRQNCNVGFVPSKKVLNGDAAHAALCAKELEGLPDALSLLQGLLVVTPEERLSAAEALRGADARNKTSHHPARSFSQAPLRQHHLLLLHVEVQPPDAEEGPGGDSDQAEVDDLENEPPEVEAVDAILDGFQLPRRHTDGAVALSIGRR</sequence>
<evidence type="ECO:0000256" key="2">
    <source>
        <dbReference type="ARBA" id="ARBA00022527"/>
    </source>
</evidence>
<evidence type="ECO:0000256" key="1">
    <source>
        <dbReference type="ARBA" id="ARBA00008936"/>
    </source>
</evidence>
<feature type="compositionally biased region" description="Acidic residues" evidence="8">
    <location>
        <begin position="1102"/>
        <end position="1125"/>
    </location>
</feature>
<proteinExistence type="inferred from homology"/>
<keyword evidence="11" id="KW-1185">Reference proteome</keyword>
<keyword evidence="2" id="KW-0723">Serine/threonine-protein kinase</keyword>
<dbReference type="InterPro" id="IPR011009">
    <property type="entry name" value="Kinase-like_dom_sf"/>
</dbReference>
<comment type="similarity">
    <text evidence="1">Belongs to the ATPase alpha/beta chains family.</text>
</comment>
<dbReference type="SUPFAM" id="SSF52540">
    <property type="entry name" value="P-loop containing nucleoside triphosphate hydrolases"/>
    <property type="match status" value="1"/>
</dbReference>
<evidence type="ECO:0000256" key="8">
    <source>
        <dbReference type="SAM" id="MobiDB-lite"/>
    </source>
</evidence>
<evidence type="ECO:0000256" key="7">
    <source>
        <dbReference type="PROSITE-ProRule" id="PRU10141"/>
    </source>
</evidence>
<dbReference type="InterPro" id="IPR050205">
    <property type="entry name" value="CDPK_Ser/Thr_kinases"/>
</dbReference>
<evidence type="ECO:0000256" key="4">
    <source>
        <dbReference type="ARBA" id="ARBA00022741"/>
    </source>
</evidence>
<organism evidence="10 11">
    <name type="scientific">Durusdinium trenchii</name>
    <dbReference type="NCBI Taxonomy" id="1381693"/>
    <lineage>
        <taxon>Eukaryota</taxon>
        <taxon>Sar</taxon>
        <taxon>Alveolata</taxon>
        <taxon>Dinophyceae</taxon>
        <taxon>Suessiales</taxon>
        <taxon>Symbiodiniaceae</taxon>
        <taxon>Durusdinium</taxon>
    </lineage>
</organism>
<feature type="domain" description="Protein kinase" evidence="9">
    <location>
        <begin position="798"/>
        <end position="1079"/>
    </location>
</feature>
<dbReference type="PROSITE" id="PS00107">
    <property type="entry name" value="PROTEIN_KINASE_ATP"/>
    <property type="match status" value="1"/>
</dbReference>
<keyword evidence="6 7" id="KW-0067">ATP-binding</keyword>
<dbReference type="InterPro" id="IPR027417">
    <property type="entry name" value="P-loop_NTPase"/>
</dbReference>
<reference evidence="10 11" key="1">
    <citation type="submission" date="2024-02" db="EMBL/GenBank/DDBJ databases">
        <authorList>
            <person name="Chen Y."/>
            <person name="Shah S."/>
            <person name="Dougan E. K."/>
            <person name="Thang M."/>
            <person name="Chan C."/>
        </authorList>
    </citation>
    <scope>NUCLEOTIDE SEQUENCE [LARGE SCALE GENOMIC DNA]</scope>
</reference>
<dbReference type="InterPro" id="IPR036412">
    <property type="entry name" value="HAD-like_sf"/>
</dbReference>
<dbReference type="InterPro" id="IPR023214">
    <property type="entry name" value="HAD_sf"/>
</dbReference>
<dbReference type="SUPFAM" id="SSF56112">
    <property type="entry name" value="Protein kinase-like (PK-like)"/>
    <property type="match status" value="1"/>
</dbReference>
<feature type="binding site" evidence="7">
    <location>
        <position position="827"/>
    </location>
    <ligand>
        <name>ATP</name>
        <dbReference type="ChEBI" id="CHEBI:30616"/>
    </ligand>
</feature>
<evidence type="ECO:0000256" key="6">
    <source>
        <dbReference type="ARBA" id="ARBA00022840"/>
    </source>
</evidence>
<keyword evidence="5" id="KW-0418">Kinase</keyword>
<dbReference type="EMBL" id="CAXAMN010002047">
    <property type="protein sequence ID" value="CAK8997471.1"/>
    <property type="molecule type" value="Genomic_DNA"/>
</dbReference>
<dbReference type="Pfam" id="PF00069">
    <property type="entry name" value="Pkinase"/>
    <property type="match status" value="1"/>
</dbReference>
<dbReference type="Pfam" id="PF00006">
    <property type="entry name" value="ATP-synt_ab"/>
    <property type="match status" value="1"/>
</dbReference>
<dbReference type="Gene3D" id="3.40.50.300">
    <property type="entry name" value="P-loop containing nucleotide triphosphate hydrolases"/>
    <property type="match status" value="1"/>
</dbReference>
<comment type="caution">
    <text evidence="10">The sequence shown here is derived from an EMBL/GenBank/DDBJ whole genome shotgun (WGS) entry which is preliminary data.</text>
</comment>
<dbReference type="Gene3D" id="1.10.510.10">
    <property type="entry name" value="Transferase(Phosphotransferase) domain 1"/>
    <property type="match status" value="1"/>
</dbReference>
<accession>A0ABP0I4I1</accession>
<dbReference type="InterPro" id="IPR017441">
    <property type="entry name" value="Protein_kinase_ATP_BS"/>
</dbReference>
<keyword evidence="3" id="KW-0808">Transferase</keyword>
<dbReference type="Gene3D" id="3.40.50.1000">
    <property type="entry name" value="HAD superfamily/HAD-like"/>
    <property type="match status" value="1"/>
</dbReference>
<dbReference type="PROSITE" id="PS50011">
    <property type="entry name" value="PROTEIN_KINASE_DOM"/>
    <property type="match status" value="1"/>
</dbReference>
<evidence type="ECO:0000313" key="11">
    <source>
        <dbReference type="Proteomes" id="UP001642484"/>
    </source>
</evidence>
<evidence type="ECO:0000259" key="9">
    <source>
        <dbReference type="PROSITE" id="PS50011"/>
    </source>
</evidence>
<protein>
    <recommendedName>
        <fullName evidence="9">Protein kinase domain-containing protein</fullName>
    </recommendedName>
</protein>
<dbReference type="InterPro" id="IPR000719">
    <property type="entry name" value="Prot_kinase_dom"/>
</dbReference>
<dbReference type="SUPFAM" id="SSF56784">
    <property type="entry name" value="HAD-like"/>
    <property type="match status" value="1"/>
</dbReference>
<evidence type="ECO:0000313" key="10">
    <source>
        <dbReference type="EMBL" id="CAK8997471.1"/>
    </source>
</evidence>
<feature type="region of interest" description="Disordered" evidence="8">
    <location>
        <begin position="724"/>
        <end position="746"/>
    </location>
</feature>
<name>A0ABP0I4I1_9DINO</name>
<dbReference type="PANTHER" id="PTHR24349">
    <property type="entry name" value="SERINE/THREONINE-PROTEIN KINASE"/>
    <property type="match status" value="1"/>
</dbReference>
<dbReference type="InterPro" id="IPR000194">
    <property type="entry name" value="ATPase_F1/V1/A1_a/bsu_nucl-bd"/>
</dbReference>
<dbReference type="SMART" id="SM00220">
    <property type="entry name" value="S_TKc"/>
    <property type="match status" value="1"/>
</dbReference>
<gene>
    <name evidence="10" type="ORF">CCMP2556_LOCUS4868</name>
</gene>
<dbReference type="Proteomes" id="UP001642484">
    <property type="component" value="Unassembled WGS sequence"/>
</dbReference>
<evidence type="ECO:0000256" key="3">
    <source>
        <dbReference type="ARBA" id="ARBA00022679"/>
    </source>
</evidence>